<evidence type="ECO:0000313" key="8">
    <source>
        <dbReference type="Proteomes" id="UP000051063"/>
    </source>
</evidence>
<name>A0ABR5NDR7_BRECH</name>
<dbReference type="Pfam" id="PF02954">
    <property type="entry name" value="HTH_8"/>
    <property type="match status" value="1"/>
</dbReference>
<keyword evidence="1" id="KW-0547">Nucleotide-binding</keyword>
<dbReference type="PROSITE" id="PS00676">
    <property type="entry name" value="SIGMA54_INTERACT_2"/>
    <property type="match status" value="1"/>
</dbReference>
<dbReference type="InterPro" id="IPR029016">
    <property type="entry name" value="GAF-like_dom_sf"/>
</dbReference>
<evidence type="ECO:0000259" key="6">
    <source>
        <dbReference type="PROSITE" id="PS50045"/>
    </source>
</evidence>
<dbReference type="Gene3D" id="3.40.50.300">
    <property type="entry name" value="P-loop containing nucleotide triphosphate hydrolases"/>
    <property type="match status" value="1"/>
</dbReference>
<feature type="domain" description="Sigma-54 factor interaction" evidence="6">
    <location>
        <begin position="346"/>
        <end position="574"/>
    </location>
</feature>
<dbReference type="InterPro" id="IPR058031">
    <property type="entry name" value="AAA_lid_NorR"/>
</dbReference>
<dbReference type="PROSITE" id="PS50045">
    <property type="entry name" value="SIGMA54_INTERACT_4"/>
    <property type="match status" value="1"/>
</dbReference>
<evidence type="ECO:0000256" key="3">
    <source>
        <dbReference type="ARBA" id="ARBA00023015"/>
    </source>
</evidence>
<reference evidence="7 8" key="1">
    <citation type="submission" date="2015-09" db="EMBL/GenBank/DDBJ databases">
        <title>Genome sequencing project for genomic taxonomy and phylogenomics of Bacillus-like bacteria.</title>
        <authorList>
            <person name="Liu B."/>
            <person name="Wang J."/>
            <person name="Zhu Y."/>
            <person name="Liu G."/>
            <person name="Chen Q."/>
            <person name="Chen Z."/>
            <person name="Lan J."/>
            <person name="Che J."/>
            <person name="Ge C."/>
            <person name="Shi H."/>
            <person name="Pan Z."/>
            <person name="Liu X."/>
        </authorList>
    </citation>
    <scope>NUCLEOTIDE SEQUENCE [LARGE SCALE GENOMIC DNA]</scope>
    <source>
        <strain evidence="7 8">DSM 8552</strain>
    </source>
</reference>
<dbReference type="PROSITE" id="PS00675">
    <property type="entry name" value="SIGMA54_INTERACT_1"/>
    <property type="match status" value="1"/>
</dbReference>
<keyword evidence="8" id="KW-1185">Reference proteome</keyword>
<protein>
    <recommendedName>
        <fullName evidence="6">Sigma-54 factor interaction domain-containing protein</fullName>
    </recommendedName>
</protein>
<dbReference type="InterPro" id="IPR003593">
    <property type="entry name" value="AAA+_ATPase"/>
</dbReference>
<keyword evidence="4" id="KW-0238">DNA-binding</keyword>
<dbReference type="PROSITE" id="PS00688">
    <property type="entry name" value="SIGMA54_INTERACT_3"/>
    <property type="match status" value="1"/>
</dbReference>
<keyword evidence="3" id="KW-0805">Transcription regulation</keyword>
<sequence>MLDNLIFFQSENDYRSLREKVMSDWQNFQTSGNMPKLQRSVISNSWERCKRYDVNPLQKSVPLPKSEIEWKDRWLEEQDWTDITAAYVEEFCRFFNEPLALGLADCDGIVIHNFSQGFNRSQLEKKGYLVGTSWSEEMIGTNSVGTALIEKKPIQILAEEHYCQALHNLLCSAVPILDPMTNHVIGVLSFPRDKDKIGLNEMFGLIDQVKKMERAIGQRTAEYNMRALHAILNASEEPFVIYDRNGMVTFATEYAQACLAIRKCQSISIMLGRDLIALGQQPIITQQLPQEMVYRSTDGNEWKVSFLPYKTSATQYGGIATFRKVAPRSNPKKQSVHGTRYRFDQIITGDPAMDKTISLAKKAAFSEKSVIITGETGTGKEMIAQSIHAHGDRKNEPFVAINCGAIPKELLASELFGYEGGSFTGAKSQGKKGKFLLAEKGTIFLDEIGEMPLDAQLYLLRVLEERMVFPIGAHHPLPINVRVIAATNKDLRKEVSKGNFREDLYYRLQIITLDVPALRSRKIDLPLLVHHFLSGNSMTSSIPAISKEGWDALQSYSWPGNIRQLKNVIEQAVFQCADGIIQPEDFPEEIHRQKESETAKLETVETAQWTYVTNRKCSKEVLLDVLTQTNGNVAKAATILNVSRVTIYRKMKQYKISI</sequence>
<dbReference type="InterPro" id="IPR025662">
    <property type="entry name" value="Sigma_54_int_dom_ATP-bd_1"/>
</dbReference>
<evidence type="ECO:0000256" key="1">
    <source>
        <dbReference type="ARBA" id="ARBA00022741"/>
    </source>
</evidence>
<dbReference type="InterPro" id="IPR009057">
    <property type="entry name" value="Homeodomain-like_sf"/>
</dbReference>
<dbReference type="CDD" id="cd00009">
    <property type="entry name" value="AAA"/>
    <property type="match status" value="1"/>
</dbReference>
<dbReference type="InterPro" id="IPR027417">
    <property type="entry name" value="P-loop_NTPase"/>
</dbReference>
<dbReference type="SUPFAM" id="SSF46689">
    <property type="entry name" value="Homeodomain-like"/>
    <property type="match status" value="1"/>
</dbReference>
<dbReference type="SUPFAM" id="SSF52540">
    <property type="entry name" value="P-loop containing nucleoside triphosphate hydrolases"/>
    <property type="match status" value="1"/>
</dbReference>
<dbReference type="PRINTS" id="PR01590">
    <property type="entry name" value="HTHFIS"/>
</dbReference>
<evidence type="ECO:0000313" key="7">
    <source>
        <dbReference type="EMBL" id="KQL49689.1"/>
    </source>
</evidence>
<dbReference type="Gene3D" id="1.10.10.60">
    <property type="entry name" value="Homeodomain-like"/>
    <property type="match status" value="1"/>
</dbReference>
<keyword evidence="2" id="KW-0067">ATP-binding</keyword>
<gene>
    <name evidence="7" type="ORF">AN963_08185</name>
</gene>
<dbReference type="InterPro" id="IPR002197">
    <property type="entry name" value="HTH_Fis"/>
</dbReference>
<accession>A0ABR5NDR7</accession>
<dbReference type="EMBL" id="LJJB01000007">
    <property type="protein sequence ID" value="KQL49689.1"/>
    <property type="molecule type" value="Genomic_DNA"/>
</dbReference>
<dbReference type="Pfam" id="PF00158">
    <property type="entry name" value="Sigma54_activat"/>
    <property type="match status" value="1"/>
</dbReference>
<dbReference type="InterPro" id="IPR025944">
    <property type="entry name" value="Sigma_54_int_dom_CS"/>
</dbReference>
<dbReference type="InterPro" id="IPR025943">
    <property type="entry name" value="Sigma_54_int_dom_ATP-bd_2"/>
</dbReference>
<proteinExistence type="predicted"/>
<dbReference type="Proteomes" id="UP000051063">
    <property type="component" value="Unassembled WGS sequence"/>
</dbReference>
<dbReference type="Gene3D" id="3.30.450.40">
    <property type="match status" value="1"/>
</dbReference>
<dbReference type="Gene3D" id="1.10.8.60">
    <property type="match status" value="1"/>
</dbReference>
<keyword evidence="5" id="KW-0804">Transcription</keyword>
<evidence type="ECO:0000256" key="4">
    <source>
        <dbReference type="ARBA" id="ARBA00023125"/>
    </source>
</evidence>
<dbReference type="Pfam" id="PF25601">
    <property type="entry name" value="AAA_lid_14"/>
    <property type="match status" value="1"/>
</dbReference>
<dbReference type="SMART" id="SM00382">
    <property type="entry name" value="AAA"/>
    <property type="match status" value="1"/>
</dbReference>
<dbReference type="PANTHER" id="PTHR32071:SF57">
    <property type="entry name" value="C4-DICARBOXYLATE TRANSPORT TRANSCRIPTIONAL REGULATORY PROTEIN DCTD"/>
    <property type="match status" value="1"/>
</dbReference>
<evidence type="ECO:0000256" key="2">
    <source>
        <dbReference type="ARBA" id="ARBA00022840"/>
    </source>
</evidence>
<comment type="caution">
    <text evidence="7">The sequence shown here is derived from an EMBL/GenBank/DDBJ whole genome shotgun (WGS) entry which is preliminary data.</text>
</comment>
<dbReference type="InterPro" id="IPR002078">
    <property type="entry name" value="Sigma_54_int"/>
</dbReference>
<dbReference type="PANTHER" id="PTHR32071">
    <property type="entry name" value="TRANSCRIPTIONAL REGULATORY PROTEIN"/>
    <property type="match status" value="1"/>
</dbReference>
<organism evidence="7 8">
    <name type="scientific">Brevibacillus choshinensis</name>
    <dbReference type="NCBI Taxonomy" id="54911"/>
    <lineage>
        <taxon>Bacteria</taxon>
        <taxon>Bacillati</taxon>
        <taxon>Bacillota</taxon>
        <taxon>Bacilli</taxon>
        <taxon>Bacillales</taxon>
        <taxon>Paenibacillaceae</taxon>
        <taxon>Brevibacillus</taxon>
    </lineage>
</organism>
<evidence type="ECO:0000256" key="5">
    <source>
        <dbReference type="ARBA" id="ARBA00023163"/>
    </source>
</evidence>